<dbReference type="Proteomes" id="UP000242432">
    <property type="component" value="Unassembled WGS sequence"/>
</dbReference>
<evidence type="ECO:0000313" key="2">
    <source>
        <dbReference type="EMBL" id="SKA70479.1"/>
    </source>
</evidence>
<dbReference type="EMBL" id="FUXX01000072">
    <property type="protein sequence ID" value="SKA70479.1"/>
    <property type="molecule type" value="Genomic_DNA"/>
</dbReference>
<gene>
    <name evidence="2" type="ORF">SAMN02745213_02329</name>
</gene>
<protein>
    <recommendedName>
        <fullName evidence="1">Aminoglycoside phosphotransferase domain-containing protein</fullName>
    </recommendedName>
</protein>
<evidence type="ECO:0000313" key="3">
    <source>
        <dbReference type="Proteomes" id="UP000242432"/>
    </source>
</evidence>
<keyword evidence="3" id="KW-1185">Reference proteome</keyword>
<dbReference type="Gene3D" id="3.90.1200.10">
    <property type="match status" value="1"/>
</dbReference>
<name>A0A1T4W014_9GAMM</name>
<dbReference type="SUPFAM" id="SSF56112">
    <property type="entry name" value="Protein kinase-like (PK-like)"/>
    <property type="match status" value="1"/>
</dbReference>
<dbReference type="Pfam" id="PF01636">
    <property type="entry name" value="APH"/>
    <property type="match status" value="1"/>
</dbReference>
<sequence>MLEGLFHLPYELFLAKKAFVAFNEVKNCGYLKKGKYKLHLYGKPIVYNINVGEIKDKYPAKYFCFFNKIILNNKSNLKKIFQADYIMVLSEGEYKLFDLTNKLIYTKISENKKKIIISGQKRFKDFFNTTIIGEDDEGIFEKYIDYIPSFKFRSEDRILLLEEIFYSYIYYARYCHDSNIISDQMSLKQIISLCNSQLCDYTKKLIKCISENFHIPSIYQHGDMHFGNILNDGKKTYLIDFERYSKDLFFYDILNCCYVEAVDNGKWDLIEWYISNETNSNSLLDMLFSEMGVKFDSKKKRDYFALFMLRRLYADSLRASKGITKNNFDYILKKNRVILKWLEEQA</sequence>
<dbReference type="RefSeq" id="WP_143675685.1">
    <property type="nucleotide sequence ID" value="NZ_FUXX01000072.1"/>
</dbReference>
<feature type="domain" description="Aminoglycoside phosphotransferase" evidence="1">
    <location>
        <begin position="216"/>
        <end position="258"/>
    </location>
</feature>
<reference evidence="3" key="1">
    <citation type="submission" date="2017-02" db="EMBL/GenBank/DDBJ databases">
        <authorList>
            <person name="Varghese N."/>
            <person name="Submissions S."/>
        </authorList>
    </citation>
    <scope>NUCLEOTIDE SEQUENCE [LARGE SCALE GENOMIC DNA]</scope>
    <source>
        <strain evidence="3">DSM 3072</strain>
    </source>
</reference>
<accession>A0A1T4W014</accession>
<organism evidence="2 3">
    <name type="scientific">Succinivibrio dextrinosolvens DSM 3072</name>
    <dbReference type="NCBI Taxonomy" id="1123324"/>
    <lineage>
        <taxon>Bacteria</taxon>
        <taxon>Pseudomonadati</taxon>
        <taxon>Pseudomonadota</taxon>
        <taxon>Gammaproteobacteria</taxon>
        <taxon>Aeromonadales</taxon>
        <taxon>Succinivibrionaceae</taxon>
        <taxon>Succinivibrio</taxon>
    </lineage>
</organism>
<dbReference type="AlphaFoldDB" id="A0A1T4W014"/>
<dbReference type="InterPro" id="IPR011009">
    <property type="entry name" value="Kinase-like_dom_sf"/>
</dbReference>
<dbReference type="InterPro" id="IPR002575">
    <property type="entry name" value="Aminoglycoside_PTrfase"/>
</dbReference>
<proteinExistence type="predicted"/>
<evidence type="ECO:0000259" key="1">
    <source>
        <dbReference type="Pfam" id="PF01636"/>
    </source>
</evidence>